<evidence type="ECO:0000313" key="3">
    <source>
        <dbReference type="Proteomes" id="UP000422569"/>
    </source>
</evidence>
<protein>
    <recommendedName>
        <fullName evidence="4">DUF883 family protein</fullName>
    </recommendedName>
</protein>
<keyword evidence="1" id="KW-0472">Membrane</keyword>
<organism evidence="2 3">
    <name type="scientific">Methylocystis parvus</name>
    <dbReference type="NCBI Taxonomy" id="134"/>
    <lineage>
        <taxon>Bacteria</taxon>
        <taxon>Pseudomonadati</taxon>
        <taxon>Pseudomonadota</taxon>
        <taxon>Alphaproteobacteria</taxon>
        <taxon>Hyphomicrobiales</taxon>
        <taxon>Methylocystaceae</taxon>
        <taxon>Methylocystis</taxon>
    </lineage>
</organism>
<dbReference type="AlphaFoldDB" id="A0A6B8LW64"/>
<proteinExistence type="predicted"/>
<keyword evidence="3" id="KW-1185">Reference proteome</keyword>
<dbReference type="EMBL" id="CP044331">
    <property type="protein sequence ID" value="QGM96657.1"/>
    <property type="molecule type" value="Genomic_DNA"/>
</dbReference>
<evidence type="ECO:0000313" key="2">
    <source>
        <dbReference type="EMBL" id="QGM96657.1"/>
    </source>
</evidence>
<accession>A0A6B8LW64</accession>
<keyword evidence="1" id="KW-1133">Transmembrane helix</keyword>
<dbReference type="RefSeq" id="WP_016920447.1">
    <property type="nucleotide sequence ID" value="NZ_CP044331.1"/>
</dbReference>
<keyword evidence="1" id="KW-0812">Transmembrane</keyword>
<dbReference type="Proteomes" id="UP000422569">
    <property type="component" value="Chromosome"/>
</dbReference>
<feature type="transmembrane region" description="Helical" evidence="1">
    <location>
        <begin position="138"/>
        <end position="158"/>
    </location>
</feature>
<reference evidence="2 3" key="1">
    <citation type="submission" date="2019-09" db="EMBL/GenBank/DDBJ databases">
        <title>Isolation and complete genome sequencing of Methylocystis species.</title>
        <authorList>
            <person name="Rumah B.L."/>
            <person name="Stead C.E."/>
            <person name="Stevens B.C."/>
            <person name="Minton N.P."/>
            <person name="Grosse-Honebrink A."/>
            <person name="Zhang Y."/>
        </authorList>
    </citation>
    <scope>NUCLEOTIDE SEQUENCE [LARGE SCALE GENOMIC DNA]</scope>
    <source>
        <strain evidence="2 3">BRCS2</strain>
    </source>
</reference>
<dbReference type="KEGG" id="mpar:F7D14_03590"/>
<evidence type="ECO:0008006" key="4">
    <source>
        <dbReference type="Google" id="ProtNLM"/>
    </source>
</evidence>
<gene>
    <name evidence="2" type="ORF">F7D14_03590</name>
</gene>
<sequence length="163" mass="17498">MRKRANASLRAVDSVAGEVAAATGMRKRRRLFVTVDQEQPPVASGCSPTRHVAETIRTEEAKMQLFKRNREREAANIGAVVAEQASAAANQAGRMVEQGMEQAGKTYAAAREQGQQAADNASEALEDWRSTIETSVRAQPVTALIIAALAGMAFGALWRSGEK</sequence>
<name>A0A6B8LW64_9HYPH</name>
<evidence type="ECO:0000256" key="1">
    <source>
        <dbReference type="SAM" id="Phobius"/>
    </source>
</evidence>